<dbReference type="SMART" id="SM00028">
    <property type="entry name" value="TPR"/>
    <property type="match status" value="4"/>
</dbReference>
<dbReference type="InterPro" id="IPR019734">
    <property type="entry name" value="TPR_rpt"/>
</dbReference>
<reference evidence="1" key="1">
    <citation type="submission" date="2018-06" db="EMBL/GenBank/DDBJ databases">
        <authorList>
            <person name="Zhirakovskaya E."/>
        </authorList>
    </citation>
    <scope>NUCLEOTIDE SEQUENCE</scope>
</reference>
<proteinExistence type="predicted"/>
<dbReference type="EMBL" id="UOFL01000207">
    <property type="protein sequence ID" value="VAW80950.1"/>
    <property type="molecule type" value="Genomic_DNA"/>
</dbReference>
<dbReference type="InterPro" id="IPR013360">
    <property type="entry name" value="Pilus_4_PilW"/>
</dbReference>
<dbReference type="InterPro" id="IPR011990">
    <property type="entry name" value="TPR-like_helical_dom_sf"/>
</dbReference>
<dbReference type="PANTHER" id="PTHR44809">
    <property type="match status" value="1"/>
</dbReference>
<organism evidence="1">
    <name type="scientific">hydrothermal vent metagenome</name>
    <dbReference type="NCBI Taxonomy" id="652676"/>
    <lineage>
        <taxon>unclassified sequences</taxon>
        <taxon>metagenomes</taxon>
        <taxon>ecological metagenomes</taxon>
    </lineage>
</organism>
<dbReference type="PROSITE" id="PS51257">
    <property type="entry name" value="PROKAR_LIPOPROTEIN"/>
    <property type="match status" value="1"/>
</dbReference>
<dbReference type="Pfam" id="PF13432">
    <property type="entry name" value="TPR_16"/>
    <property type="match status" value="1"/>
</dbReference>
<dbReference type="PANTHER" id="PTHR44809:SF1">
    <property type="entry name" value="PROTEIN O-MANNOSYL-TRANSFERASE TMTC1"/>
    <property type="match status" value="1"/>
</dbReference>
<dbReference type="PROSITE" id="PS50005">
    <property type="entry name" value="TPR"/>
    <property type="match status" value="2"/>
</dbReference>
<protein>
    <submittedName>
        <fullName evidence="1">Uncharacterized protein</fullName>
    </submittedName>
</protein>
<dbReference type="AlphaFoldDB" id="A0A3B0YWD8"/>
<accession>A0A3B0YWD8</accession>
<dbReference type="InterPro" id="IPR052943">
    <property type="entry name" value="TMTC_O-mannosyl-trnsfr"/>
</dbReference>
<dbReference type="Gene3D" id="1.25.40.10">
    <property type="entry name" value="Tetratricopeptide repeat domain"/>
    <property type="match status" value="1"/>
</dbReference>
<dbReference type="SUPFAM" id="SSF48452">
    <property type="entry name" value="TPR-like"/>
    <property type="match status" value="1"/>
</dbReference>
<dbReference type="Pfam" id="PF13424">
    <property type="entry name" value="TPR_12"/>
    <property type="match status" value="1"/>
</dbReference>
<dbReference type="NCBIfam" id="TIGR02521">
    <property type="entry name" value="type_IV_pilW"/>
    <property type="match status" value="1"/>
</dbReference>
<name>A0A3B0YWD8_9ZZZZ</name>
<evidence type="ECO:0000313" key="1">
    <source>
        <dbReference type="EMBL" id="VAW80950.1"/>
    </source>
</evidence>
<gene>
    <name evidence="1" type="ORF">MNBD_GAMMA12-3598</name>
</gene>
<sequence length="254" mass="29222">MLKWRPLFWLLVLALTACGSQKNSANVKKSNAGDPSQINASLCTAYFKKKNYKIALRRCDKSLAHNPDNANAHKWKAVLHQHLGQDTLAEKHFRRAVELAPNDSGAHNNFGTFLCRHKRYQQAEKHFLKALSDPLYGSRHFAYLNAGICMQSSGNSDKAEKYYRASLKIVPRFAPALIRMAQLTFRQNKCISALGFMRRWAKKSNWSSESLWLAMNVEKKCGDFNKFTRYGLLLKARFPTSVEASKFKQRKRRY</sequence>